<proteinExistence type="predicted"/>
<dbReference type="SUPFAM" id="SSF81301">
    <property type="entry name" value="Nucleotidyltransferase"/>
    <property type="match status" value="1"/>
</dbReference>
<dbReference type="Proteomes" id="UP000310477">
    <property type="component" value="Unassembled WGS sequence"/>
</dbReference>
<name>A0A4U1C9G9_9SPHI</name>
<accession>A0A4U1C9G9</accession>
<gene>
    <name evidence="2" type="ORF">FA045_00505</name>
</gene>
<dbReference type="OrthoDB" id="9803106at2"/>
<feature type="domain" description="Polymerase beta nucleotidyltransferase" evidence="1">
    <location>
        <begin position="11"/>
        <end position="99"/>
    </location>
</feature>
<dbReference type="GO" id="GO:0016740">
    <property type="term" value="F:transferase activity"/>
    <property type="evidence" value="ECO:0007669"/>
    <property type="project" value="UniProtKB-KW"/>
</dbReference>
<dbReference type="InterPro" id="IPR052548">
    <property type="entry name" value="Type_VII_TA_antitoxin"/>
</dbReference>
<keyword evidence="3" id="KW-1185">Reference proteome</keyword>
<dbReference type="InterPro" id="IPR041633">
    <property type="entry name" value="Polbeta"/>
</dbReference>
<dbReference type="PANTHER" id="PTHR33933:SF1">
    <property type="entry name" value="PROTEIN ADENYLYLTRANSFERASE MNTA-RELATED"/>
    <property type="match status" value="1"/>
</dbReference>
<dbReference type="AlphaFoldDB" id="A0A4U1C9G9"/>
<dbReference type="EMBL" id="SWBO01000001">
    <property type="protein sequence ID" value="TKC03083.1"/>
    <property type="molecule type" value="Genomic_DNA"/>
</dbReference>
<keyword evidence="2" id="KW-0808">Transferase</keyword>
<dbReference type="InterPro" id="IPR043519">
    <property type="entry name" value="NT_sf"/>
</dbReference>
<protein>
    <submittedName>
        <fullName evidence="2">Nucleotidyltransferase domain-containing protein</fullName>
    </submittedName>
</protein>
<sequence length="99" mass="11450">MTYGLTVDEINKIKKVFKKYKEVDKVIIYGSRAKGNFKPFSDIDITFIGENLNLKTINEIAVILDDLMLPYTFDISIFSQISNPDLIEHINRVGIIFYE</sequence>
<evidence type="ECO:0000259" key="1">
    <source>
        <dbReference type="Pfam" id="PF18765"/>
    </source>
</evidence>
<dbReference type="RefSeq" id="WP_136873343.1">
    <property type="nucleotide sequence ID" value="NZ_SWBO01000001.1"/>
</dbReference>
<dbReference type="Pfam" id="PF18765">
    <property type="entry name" value="Polbeta"/>
    <property type="match status" value="1"/>
</dbReference>
<comment type="caution">
    <text evidence="2">The sequence shown here is derived from an EMBL/GenBank/DDBJ whole genome shotgun (WGS) entry which is preliminary data.</text>
</comment>
<evidence type="ECO:0000313" key="3">
    <source>
        <dbReference type="Proteomes" id="UP000310477"/>
    </source>
</evidence>
<dbReference type="PANTHER" id="PTHR33933">
    <property type="entry name" value="NUCLEOTIDYLTRANSFERASE"/>
    <property type="match status" value="1"/>
</dbReference>
<organism evidence="2 3">
    <name type="scientific">Pedobacter cryotolerans</name>
    <dbReference type="NCBI Taxonomy" id="2571270"/>
    <lineage>
        <taxon>Bacteria</taxon>
        <taxon>Pseudomonadati</taxon>
        <taxon>Bacteroidota</taxon>
        <taxon>Sphingobacteriia</taxon>
        <taxon>Sphingobacteriales</taxon>
        <taxon>Sphingobacteriaceae</taxon>
        <taxon>Pedobacter</taxon>
    </lineage>
</organism>
<dbReference type="Gene3D" id="3.30.460.10">
    <property type="entry name" value="Beta Polymerase, domain 2"/>
    <property type="match status" value="1"/>
</dbReference>
<dbReference type="CDD" id="cd05403">
    <property type="entry name" value="NT_KNTase_like"/>
    <property type="match status" value="1"/>
</dbReference>
<reference evidence="2 3" key="1">
    <citation type="submission" date="2019-04" db="EMBL/GenBank/DDBJ databases">
        <title>Pedobacter sp. AR-2-6 sp. nov., isolated from Arctic soil.</title>
        <authorList>
            <person name="Dahal R.H."/>
            <person name="Kim D.-U."/>
        </authorList>
    </citation>
    <scope>NUCLEOTIDE SEQUENCE [LARGE SCALE GENOMIC DNA]</scope>
    <source>
        <strain evidence="2 3">AR-2-6</strain>
    </source>
</reference>
<evidence type="ECO:0000313" key="2">
    <source>
        <dbReference type="EMBL" id="TKC03083.1"/>
    </source>
</evidence>